<keyword evidence="1" id="KW-0812">Transmembrane</keyword>
<proteinExistence type="predicted"/>
<feature type="transmembrane region" description="Helical" evidence="1">
    <location>
        <begin position="28"/>
        <end position="47"/>
    </location>
</feature>
<dbReference type="EMBL" id="JAVDPY010000012">
    <property type="protein sequence ID" value="MDR6336367.1"/>
    <property type="molecule type" value="Genomic_DNA"/>
</dbReference>
<name>A0A9W6CTA0_XANFL</name>
<evidence type="ECO:0000313" key="4">
    <source>
        <dbReference type="Proteomes" id="UP001144397"/>
    </source>
</evidence>
<evidence type="ECO:0000313" key="5">
    <source>
        <dbReference type="Proteomes" id="UP001245370"/>
    </source>
</evidence>
<dbReference type="GeneID" id="95765787"/>
<evidence type="ECO:0000256" key="1">
    <source>
        <dbReference type="SAM" id="Phobius"/>
    </source>
</evidence>
<reference evidence="2" key="1">
    <citation type="submission" date="2022-12" db="EMBL/GenBank/DDBJ databases">
        <title>Reference genome sequencing for broad-spectrum identification of bacterial and archaeal isolates by mass spectrometry.</title>
        <authorList>
            <person name="Sekiguchi Y."/>
            <person name="Tourlousse D.M."/>
        </authorList>
    </citation>
    <scope>NUCLEOTIDE SEQUENCE</scope>
    <source>
        <strain evidence="2">301</strain>
    </source>
</reference>
<gene>
    <name evidence="3" type="ORF">GGQ86_004868</name>
    <name evidence="2" type="ORF">XFLAVUS301_50140</name>
</gene>
<feature type="transmembrane region" description="Helical" evidence="1">
    <location>
        <begin position="53"/>
        <end position="77"/>
    </location>
</feature>
<keyword evidence="1" id="KW-0472">Membrane</keyword>
<protein>
    <submittedName>
        <fullName evidence="2">Uncharacterized protein</fullName>
    </submittedName>
</protein>
<dbReference type="RefSeq" id="WP_281810003.1">
    <property type="nucleotide sequence ID" value="NZ_BSDO01000015.1"/>
</dbReference>
<comment type="caution">
    <text evidence="2">The sequence shown here is derived from an EMBL/GenBank/DDBJ whole genome shotgun (WGS) entry which is preliminary data.</text>
</comment>
<dbReference type="Proteomes" id="UP001144397">
    <property type="component" value="Unassembled WGS sequence"/>
</dbReference>
<sequence>MRTAARAVLHVPLFGWLLRDAIYGLPDAKYFFIANLIFAFGYLTYFFGYAFIIIYALTATALALTALVILTASDLLATMAKRRAARLARGR</sequence>
<dbReference type="EMBL" id="BSDO01000015">
    <property type="protein sequence ID" value="GLI25340.1"/>
    <property type="molecule type" value="Genomic_DNA"/>
</dbReference>
<keyword evidence="5" id="KW-1185">Reference proteome</keyword>
<keyword evidence="1" id="KW-1133">Transmembrane helix</keyword>
<dbReference type="AlphaFoldDB" id="A0A9W6CTA0"/>
<accession>A0A9W6CTA0</accession>
<evidence type="ECO:0000313" key="2">
    <source>
        <dbReference type="EMBL" id="GLI25340.1"/>
    </source>
</evidence>
<reference evidence="3 5" key="2">
    <citation type="submission" date="2023-07" db="EMBL/GenBank/DDBJ databases">
        <title>Genomic Encyclopedia of Type Strains, Phase IV (KMG-IV): sequencing the most valuable type-strain genomes for metagenomic binning, comparative biology and taxonomic classification.</title>
        <authorList>
            <person name="Goeker M."/>
        </authorList>
    </citation>
    <scope>NUCLEOTIDE SEQUENCE [LARGE SCALE GENOMIC DNA]</scope>
    <source>
        <strain evidence="3 5">DSM 338</strain>
    </source>
</reference>
<organism evidence="2 4">
    <name type="scientific">Xanthobacter flavus</name>
    <dbReference type="NCBI Taxonomy" id="281"/>
    <lineage>
        <taxon>Bacteria</taxon>
        <taxon>Pseudomonadati</taxon>
        <taxon>Pseudomonadota</taxon>
        <taxon>Alphaproteobacteria</taxon>
        <taxon>Hyphomicrobiales</taxon>
        <taxon>Xanthobacteraceae</taxon>
        <taxon>Xanthobacter</taxon>
    </lineage>
</organism>
<evidence type="ECO:0000313" key="3">
    <source>
        <dbReference type="EMBL" id="MDR6336367.1"/>
    </source>
</evidence>
<dbReference type="Proteomes" id="UP001245370">
    <property type="component" value="Unassembled WGS sequence"/>
</dbReference>